<dbReference type="RefSeq" id="WP_271191898.1">
    <property type="nucleotide sequence ID" value="NZ_CP115667.1"/>
</dbReference>
<evidence type="ECO:0000256" key="6">
    <source>
        <dbReference type="HAMAP-Rule" id="MF_00735"/>
    </source>
</evidence>
<keyword evidence="7" id="KW-0687">Ribonucleoprotein</keyword>
<evidence type="ECO:0000256" key="1">
    <source>
        <dbReference type="ARBA" id="ARBA00009741"/>
    </source>
</evidence>
<proteinExistence type="inferred from homology"/>
<dbReference type="PANTHER" id="PTHR43648:SF1">
    <property type="entry name" value="ELECTRON TRANSFER FLAVOPROTEIN BETA SUBUNIT LYSINE METHYLTRANSFERASE"/>
    <property type="match status" value="1"/>
</dbReference>
<dbReference type="CDD" id="cd02440">
    <property type="entry name" value="AdoMet_MTases"/>
    <property type="match status" value="1"/>
</dbReference>
<reference evidence="7 8" key="1">
    <citation type="submission" date="2023-01" db="EMBL/GenBank/DDBJ databases">
        <authorList>
            <person name="Lee S.H."/>
            <person name="Jung H.S."/>
            <person name="Yun J.U."/>
        </authorList>
    </citation>
    <scope>NUCLEOTIDE SEQUENCE [LARGE SCALE GENOMIC DNA]</scope>
    <source>
        <strain evidence="7 8">CBA3646</strain>
    </source>
</reference>
<dbReference type="Pfam" id="PF06325">
    <property type="entry name" value="PrmA"/>
    <property type="match status" value="1"/>
</dbReference>
<keyword evidence="2 6" id="KW-0963">Cytoplasm</keyword>
<feature type="binding site" evidence="6">
    <location>
        <position position="150"/>
    </location>
    <ligand>
        <name>S-adenosyl-L-methionine</name>
        <dbReference type="ChEBI" id="CHEBI:59789"/>
    </ligand>
</feature>
<dbReference type="GO" id="GO:0005840">
    <property type="term" value="C:ribosome"/>
    <property type="evidence" value="ECO:0007669"/>
    <property type="project" value="UniProtKB-KW"/>
</dbReference>
<feature type="binding site" evidence="6">
    <location>
        <position position="193"/>
    </location>
    <ligand>
        <name>S-adenosyl-L-methionine</name>
        <dbReference type="ChEBI" id="CHEBI:59789"/>
    </ligand>
</feature>
<dbReference type="InterPro" id="IPR050078">
    <property type="entry name" value="Ribosomal_L11_MeTrfase_PrmA"/>
</dbReference>
<dbReference type="HAMAP" id="MF_00735">
    <property type="entry name" value="Methyltr_PrmA"/>
    <property type="match status" value="1"/>
</dbReference>
<keyword evidence="4 6" id="KW-0808">Transferase</keyword>
<sequence length="300" mass="33324">MVYIELFLKTTDAHRDDVVTTLYDHDCYIFEETGSEIIDELDRQKDAWDFVDESVLAVEPGSRTYRVYFEGHDRERALALQSALEEFGTCELTTTDDEDWANNWKKYYEPVEVGEDVVIVPSWLSYDGTHTTRVIIEPGMAFGTGTHETTFMCLEALERYVTKGDEVFDIGCGSGILGVAALKLGAEHVVAVDIDAACVVQTHENAELNEVADRMAIHQGDLFEVIDGEADLIVSNIIAEVIAGMVGDLKHHLKVGGIFITSGIIVEKLDLVTEALQAEGFELLDTKRLGGWAMVEARRV</sequence>
<evidence type="ECO:0000256" key="4">
    <source>
        <dbReference type="ARBA" id="ARBA00022679"/>
    </source>
</evidence>
<dbReference type="Proteomes" id="UP001210339">
    <property type="component" value="Chromosome"/>
</dbReference>
<comment type="catalytic activity">
    <reaction evidence="6">
        <text>L-lysyl-[protein] + 3 S-adenosyl-L-methionine = N(6),N(6),N(6)-trimethyl-L-lysyl-[protein] + 3 S-adenosyl-L-homocysteine + 3 H(+)</text>
        <dbReference type="Rhea" id="RHEA:54192"/>
        <dbReference type="Rhea" id="RHEA-COMP:9752"/>
        <dbReference type="Rhea" id="RHEA-COMP:13826"/>
        <dbReference type="ChEBI" id="CHEBI:15378"/>
        <dbReference type="ChEBI" id="CHEBI:29969"/>
        <dbReference type="ChEBI" id="CHEBI:57856"/>
        <dbReference type="ChEBI" id="CHEBI:59789"/>
        <dbReference type="ChEBI" id="CHEBI:61961"/>
    </reaction>
</comment>
<dbReference type="PANTHER" id="PTHR43648">
    <property type="entry name" value="ELECTRON TRANSFER FLAVOPROTEIN BETA SUBUNIT LYSINE METHYLTRANSFERASE"/>
    <property type="match status" value="1"/>
</dbReference>
<accession>A0ABY7QVD6</accession>
<dbReference type="InterPro" id="IPR004498">
    <property type="entry name" value="Ribosomal_PrmA_MeTrfase"/>
</dbReference>
<dbReference type="EMBL" id="CP115667">
    <property type="protein sequence ID" value="WBW50366.1"/>
    <property type="molecule type" value="Genomic_DNA"/>
</dbReference>
<dbReference type="NCBIfam" id="TIGR00406">
    <property type="entry name" value="prmA"/>
    <property type="match status" value="1"/>
</dbReference>
<dbReference type="Gene3D" id="3.40.50.150">
    <property type="entry name" value="Vaccinia Virus protein VP39"/>
    <property type="match status" value="1"/>
</dbReference>
<dbReference type="EC" id="2.1.1.-" evidence="6"/>
<name>A0ABY7QVD6_9FIRM</name>
<comment type="function">
    <text evidence="6">Methylates ribosomal protein L11.</text>
</comment>
<feature type="binding site" evidence="6">
    <location>
        <position position="171"/>
    </location>
    <ligand>
        <name>S-adenosyl-L-methionine</name>
        <dbReference type="ChEBI" id="CHEBI:59789"/>
    </ligand>
</feature>
<comment type="subcellular location">
    <subcellularLocation>
        <location evidence="6">Cytoplasm</location>
    </subcellularLocation>
</comment>
<evidence type="ECO:0000256" key="5">
    <source>
        <dbReference type="ARBA" id="ARBA00022691"/>
    </source>
</evidence>
<dbReference type="GO" id="GO:0032259">
    <property type="term" value="P:methylation"/>
    <property type="evidence" value="ECO:0007669"/>
    <property type="project" value="UniProtKB-KW"/>
</dbReference>
<dbReference type="SUPFAM" id="SSF53335">
    <property type="entry name" value="S-adenosyl-L-methionine-dependent methyltransferases"/>
    <property type="match status" value="1"/>
</dbReference>
<evidence type="ECO:0000313" key="8">
    <source>
        <dbReference type="Proteomes" id="UP001210339"/>
    </source>
</evidence>
<evidence type="ECO:0000256" key="2">
    <source>
        <dbReference type="ARBA" id="ARBA00022490"/>
    </source>
</evidence>
<feature type="binding site" evidence="6">
    <location>
        <position position="236"/>
    </location>
    <ligand>
        <name>S-adenosyl-L-methionine</name>
        <dbReference type="ChEBI" id="CHEBI:59789"/>
    </ligand>
</feature>
<evidence type="ECO:0000313" key="7">
    <source>
        <dbReference type="EMBL" id="WBW50366.1"/>
    </source>
</evidence>
<gene>
    <name evidence="6 7" type="primary">prmA</name>
    <name evidence="7" type="ORF">O6R05_02150</name>
</gene>
<dbReference type="GO" id="GO:0008168">
    <property type="term" value="F:methyltransferase activity"/>
    <property type="evidence" value="ECO:0007669"/>
    <property type="project" value="UniProtKB-KW"/>
</dbReference>
<dbReference type="InterPro" id="IPR029063">
    <property type="entry name" value="SAM-dependent_MTases_sf"/>
</dbReference>
<protein>
    <recommendedName>
        <fullName evidence="6">Ribosomal protein L11 methyltransferase</fullName>
        <shortName evidence="6">L11 Mtase</shortName>
        <ecNumber evidence="6">2.1.1.-</ecNumber>
    </recommendedName>
</protein>
<keyword evidence="3 6" id="KW-0489">Methyltransferase</keyword>
<organism evidence="7 8">
    <name type="scientific">Peptoniphilus equinus</name>
    <dbReference type="NCBI Taxonomy" id="3016343"/>
    <lineage>
        <taxon>Bacteria</taxon>
        <taxon>Bacillati</taxon>
        <taxon>Bacillota</taxon>
        <taxon>Tissierellia</taxon>
        <taxon>Tissierellales</taxon>
        <taxon>Peptoniphilaceae</taxon>
        <taxon>Peptoniphilus</taxon>
    </lineage>
</organism>
<dbReference type="PIRSF" id="PIRSF000401">
    <property type="entry name" value="RPL11_MTase"/>
    <property type="match status" value="1"/>
</dbReference>
<comment type="similarity">
    <text evidence="1 6">Belongs to the methyltransferase superfamily. PrmA family.</text>
</comment>
<keyword evidence="7" id="KW-0689">Ribosomal protein</keyword>
<keyword evidence="5 6" id="KW-0949">S-adenosyl-L-methionine</keyword>
<keyword evidence="8" id="KW-1185">Reference proteome</keyword>
<evidence type="ECO:0000256" key="3">
    <source>
        <dbReference type="ARBA" id="ARBA00022603"/>
    </source>
</evidence>